<sequence length="80" mass="8721">MSTPRARLSARTDGADFHVVERAEGLSPQHPPCLGEHLQNLFLFFIPVESDALLHSQMADQSSAFSLDGLKASGFPPSRE</sequence>
<proteinExistence type="predicted"/>
<comment type="caution">
    <text evidence="1">The sequence shown here is derived from an EMBL/GenBank/DDBJ whole genome shotgun (WGS) entry which is preliminary data.</text>
</comment>
<dbReference type="EMBL" id="JAJQKU010000002">
    <property type="protein sequence ID" value="MCD9096376.1"/>
    <property type="molecule type" value="Genomic_DNA"/>
</dbReference>
<protein>
    <submittedName>
        <fullName evidence="1">Uncharacterized protein</fullName>
    </submittedName>
</protein>
<name>A0ABS8UCC6_9GAMM</name>
<reference evidence="1" key="2">
    <citation type="journal article" date="2022" name="Syst. Appl. Microbiol.">
        <title>Physiological and genomic characterisation of Luteimonas fraxinea sp. nov., a bacterial species associated with trees tolerant to ash dieback.</title>
        <authorList>
            <person name="Ulrich K."/>
            <person name="Becker R."/>
            <person name="Behrendt U."/>
            <person name="Kube M."/>
            <person name="Schneck V."/>
            <person name="Ulrich A."/>
        </authorList>
    </citation>
    <scope>NUCLEOTIDE SEQUENCE</scope>
    <source>
        <strain evidence="1">A1P009</strain>
    </source>
</reference>
<organism evidence="1 2">
    <name type="scientific">Luteimonas fraxinea</name>
    <dbReference type="NCBI Taxonomy" id="2901869"/>
    <lineage>
        <taxon>Bacteria</taxon>
        <taxon>Pseudomonadati</taxon>
        <taxon>Pseudomonadota</taxon>
        <taxon>Gammaproteobacteria</taxon>
        <taxon>Lysobacterales</taxon>
        <taxon>Lysobacteraceae</taxon>
        <taxon>Luteimonas</taxon>
    </lineage>
</organism>
<dbReference type="Proteomes" id="UP001430360">
    <property type="component" value="Unassembled WGS sequence"/>
</dbReference>
<evidence type="ECO:0000313" key="1">
    <source>
        <dbReference type="EMBL" id="MCD9096376.1"/>
    </source>
</evidence>
<dbReference type="RefSeq" id="WP_232134959.1">
    <property type="nucleotide sequence ID" value="NZ_JAJQKU010000002.1"/>
</dbReference>
<keyword evidence="2" id="KW-1185">Reference proteome</keyword>
<accession>A0ABS8UCC6</accession>
<gene>
    <name evidence="1" type="ORF">LTT95_05415</name>
</gene>
<reference evidence="1" key="1">
    <citation type="submission" date="2021-12" db="EMBL/GenBank/DDBJ databases">
        <authorList>
            <person name="Ulrich A."/>
        </authorList>
    </citation>
    <scope>NUCLEOTIDE SEQUENCE</scope>
    <source>
        <strain evidence="1">A1P009</strain>
    </source>
</reference>
<evidence type="ECO:0000313" key="2">
    <source>
        <dbReference type="Proteomes" id="UP001430360"/>
    </source>
</evidence>